<evidence type="ECO:0000256" key="1">
    <source>
        <dbReference type="SAM" id="Coils"/>
    </source>
</evidence>
<dbReference type="STRING" id="351160.RCIX730"/>
<reference evidence="2 3" key="1">
    <citation type="journal article" date="2006" name="Science">
        <title>Genome of rice cluster I archaea -- the key methane producers in the rice rhizosphere.</title>
        <authorList>
            <person name="Erkel C."/>
            <person name="Kube M."/>
            <person name="Reinhardt R."/>
            <person name="Liesack W."/>
        </authorList>
    </citation>
    <scope>NUCLEOTIDE SEQUENCE [LARGE SCALE GENOMIC DNA]</scope>
    <source>
        <strain evidence="3">DSM 22066 / NBRC 105507 / MRE50</strain>
    </source>
</reference>
<gene>
    <name evidence="2" type="ORF">RCIX730</name>
</gene>
<proteinExistence type="predicted"/>
<sequence>MKPPAAAGSPVWRPGKVYLAAFILNWLKMVIKRRNGVKMNLFRIEPDAPDEYEESMEKLWTYGEYVADMVQLPQYRRLFIRLSRMMRITGTIGGNWRSMYREHALAELAEVMASLHEMEAEAERIQDTMLREHVFDWIDSIACMRRSIAEEIRWDLEAAKAGTVPMES</sequence>
<evidence type="ECO:0000313" key="3">
    <source>
        <dbReference type="Proteomes" id="UP000000663"/>
    </source>
</evidence>
<accession>Q0W680</accession>
<evidence type="ECO:0000313" key="2">
    <source>
        <dbReference type="EMBL" id="CAJ36113.1"/>
    </source>
</evidence>
<dbReference type="AlphaFoldDB" id="Q0W680"/>
<dbReference type="Proteomes" id="UP000000663">
    <property type="component" value="Chromosome"/>
</dbReference>
<keyword evidence="1" id="KW-0175">Coiled coil</keyword>
<name>Q0W680_METAR</name>
<keyword evidence="3" id="KW-1185">Reference proteome</keyword>
<dbReference type="EMBL" id="AM114193">
    <property type="protein sequence ID" value="CAJ36113.1"/>
    <property type="molecule type" value="Genomic_DNA"/>
</dbReference>
<dbReference type="KEGG" id="rci:RCIX730"/>
<feature type="coiled-coil region" evidence="1">
    <location>
        <begin position="101"/>
        <end position="128"/>
    </location>
</feature>
<protein>
    <submittedName>
        <fullName evidence="2">Uncharacterized protein</fullName>
    </submittedName>
</protein>
<organism evidence="2 3">
    <name type="scientific">Methanocella arvoryzae (strain DSM 22066 / NBRC 105507 / MRE50)</name>
    <dbReference type="NCBI Taxonomy" id="351160"/>
    <lineage>
        <taxon>Archaea</taxon>
        <taxon>Methanobacteriati</taxon>
        <taxon>Methanobacteriota</taxon>
        <taxon>Stenosarchaea group</taxon>
        <taxon>Methanomicrobia</taxon>
        <taxon>Methanocellales</taxon>
        <taxon>Methanocellaceae</taxon>
        <taxon>Methanocella</taxon>
    </lineage>
</organism>